<proteinExistence type="predicted"/>
<feature type="region of interest" description="Disordered" evidence="1">
    <location>
        <begin position="334"/>
        <end position="414"/>
    </location>
</feature>
<organism evidence="4 5">
    <name type="scientific">Enorma phocaeensis</name>
    <dbReference type="NCBI Taxonomy" id="1871019"/>
    <lineage>
        <taxon>Bacteria</taxon>
        <taxon>Bacillati</taxon>
        <taxon>Actinomycetota</taxon>
        <taxon>Coriobacteriia</taxon>
        <taxon>Coriobacteriales</taxon>
        <taxon>Coriobacteriaceae</taxon>
        <taxon>Enorma</taxon>
    </lineage>
</organism>
<dbReference type="RefSeq" id="WP_273190166.1">
    <property type="nucleotide sequence ID" value="NZ_DYUZ01000023.1"/>
</dbReference>
<comment type="caution">
    <text evidence="4">The sequence shown here is derived from an EMBL/GenBank/DDBJ whole genome shotgun (WGS) entry which is preliminary data.</text>
</comment>
<dbReference type="SUPFAM" id="SSF53187">
    <property type="entry name" value="Zn-dependent exopeptidases"/>
    <property type="match status" value="2"/>
</dbReference>
<accession>A0A921IV28</accession>
<evidence type="ECO:0000313" key="5">
    <source>
        <dbReference type="Proteomes" id="UP000753256"/>
    </source>
</evidence>
<gene>
    <name evidence="4" type="ORF">K8V70_05955</name>
</gene>
<feature type="compositionally biased region" description="Low complexity" evidence="1">
    <location>
        <begin position="366"/>
        <end position="378"/>
    </location>
</feature>
<feature type="compositionally biased region" description="Acidic residues" evidence="1">
    <location>
        <begin position="477"/>
        <end position="501"/>
    </location>
</feature>
<dbReference type="Proteomes" id="UP000753256">
    <property type="component" value="Unassembled WGS sequence"/>
</dbReference>
<protein>
    <submittedName>
        <fullName evidence="4">M28 family peptidase</fullName>
    </submittedName>
</protein>
<feature type="transmembrane region" description="Helical" evidence="2">
    <location>
        <begin position="162"/>
        <end position="181"/>
    </location>
</feature>
<sequence length="1063" mass="111334">MATTRKYLAHLLQNTGITPACSEEEHAAAEDLAAIFSAHGFEPEIQEFKASGSRRMVLAILGIVTFIGSVLMGIGGPVGVIGLLLVVVAAALFILERFGKISFASIGAGGLSQNVIAYHKASGPLASPRNRPVVVVAHYDSPRADLLSQFPYVNYRPMLVKFMPAAMIAPAAIAIARLLPLPGAAKLVLWLLAIVAALVPLANAVATIMNRMVLPYTSGAVCNKSSVAAMLGVMDAVAPCQREVEFPNDIPFDEYFAEQRRLAEEAELAAAVAAGDLPEDAMDKASEDDAEGEDAAVDEGALDADATMAGTASIPVDAFAGATAAMEVLDGGDAAANGDAEQVDVPHDPDATQAMPPLTEDEGESDSAAADSVDAGVEPVEEESAERVEQSSDAVMTEAAPTQDPEPEVEPEAEPVPSIVNKAGNYRYGLAAIQAIGMVPESCVIEYEAPVEDEIADAVPVEPAEKEPEAEGSDERQVDEELESGSDEYYSDEYEDSGSYDEEYDDYAYEEDEGGYEIQHASRAGGIAEAISAAGAGAARLFDGVFKRGKSLVEQAKERASALEASHAADGDEEAAAMAEDEAVGNDEASQQVAASEELSELDATVEVPASPFASEVPSSEIGEPPSADDGASPAEQGEIDEDVAAQVADPDATQRWTPSYMPQQVSSAVVDLGATVAQEPLQMVNTVQESAPVQEPETVDSLMAQISRPRTQAVNVNPLVSVNPLQASSQRFSAVPDPSLPSVNQGTPINRASLFDLPDPSSAPIDPFAPIQSSAPAAPATQVPEVPAAPSSAPASPSSGFSVISAPNPEPVAPVVPAAGDGAFETIRADAPAPMAPRPAAPKRSRGGLFHRKKREQESMSDWLGVDENFDAKSSGRDIGSWDNFEGDDWKGGATGAEGVTEEDLRDAITSMGDDELLGHDIWFVATGASELDHAGIAAFLNTHRDRLRGVFLINLESVGAGELCTVATEGDVRVLKGDKRITNLVHKVSSAFHHKFGSVEMPFVSTDAYAAMDMSLRALTIAGVDGSGFACSHTVDDVPHNIDAKNVDRVADVVTEVIRRS</sequence>
<feature type="transmembrane region" description="Helical" evidence="2">
    <location>
        <begin position="187"/>
        <end position="206"/>
    </location>
</feature>
<feature type="compositionally biased region" description="Acidic residues" evidence="1">
    <location>
        <begin position="571"/>
        <end position="585"/>
    </location>
</feature>
<name>A0A921IV28_9ACTN</name>
<dbReference type="EMBL" id="DYUZ01000023">
    <property type="protein sequence ID" value="HJG37390.1"/>
    <property type="molecule type" value="Genomic_DNA"/>
</dbReference>
<reference evidence="4" key="2">
    <citation type="submission" date="2021-09" db="EMBL/GenBank/DDBJ databases">
        <authorList>
            <person name="Gilroy R."/>
        </authorList>
    </citation>
    <scope>NUCLEOTIDE SEQUENCE</scope>
    <source>
        <strain evidence="4">ChiHjej13B12-9602</strain>
    </source>
</reference>
<feature type="compositionally biased region" description="Polar residues" evidence="1">
    <location>
        <begin position="742"/>
        <end position="751"/>
    </location>
</feature>
<reference evidence="4" key="1">
    <citation type="journal article" date="2021" name="PeerJ">
        <title>Extensive microbial diversity within the chicken gut microbiome revealed by metagenomics and culture.</title>
        <authorList>
            <person name="Gilroy R."/>
            <person name="Ravi A."/>
            <person name="Getino M."/>
            <person name="Pursley I."/>
            <person name="Horton D.L."/>
            <person name="Alikhan N.F."/>
            <person name="Baker D."/>
            <person name="Gharbi K."/>
            <person name="Hall N."/>
            <person name="Watson M."/>
            <person name="Adriaenssens E.M."/>
            <person name="Foster-Nyarko E."/>
            <person name="Jarju S."/>
            <person name="Secka A."/>
            <person name="Antonio M."/>
            <person name="Oren A."/>
            <person name="Chaudhuri R.R."/>
            <person name="La Ragione R."/>
            <person name="Hildebrand F."/>
            <person name="Pallen M.J."/>
        </authorList>
    </citation>
    <scope>NUCLEOTIDE SEQUENCE</scope>
    <source>
        <strain evidence="4">ChiHjej13B12-9602</strain>
    </source>
</reference>
<keyword evidence="2" id="KW-0472">Membrane</keyword>
<keyword evidence="2" id="KW-0812">Transmembrane</keyword>
<keyword evidence="2" id="KW-1133">Transmembrane helix</keyword>
<feature type="region of interest" description="Disordered" evidence="1">
    <location>
        <begin position="274"/>
        <end position="295"/>
    </location>
</feature>
<feature type="region of interest" description="Disordered" evidence="1">
    <location>
        <begin position="733"/>
        <end position="803"/>
    </location>
</feature>
<evidence type="ECO:0000259" key="3">
    <source>
        <dbReference type="Pfam" id="PF04389"/>
    </source>
</evidence>
<dbReference type="AlphaFoldDB" id="A0A921IV28"/>
<evidence type="ECO:0000256" key="1">
    <source>
        <dbReference type="SAM" id="MobiDB-lite"/>
    </source>
</evidence>
<evidence type="ECO:0000256" key="2">
    <source>
        <dbReference type="SAM" id="Phobius"/>
    </source>
</evidence>
<dbReference type="Pfam" id="PF04389">
    <property type="entry name" value="Peptidase_M28"/>
    <property type="match status" value="1"/>
</dbReference>
<dbReference type="InterPro" id="IPR007484">
    <property type="entry name" value="Peptidase_M28"/>
</dbReference>
<feature type="region of interest" description="Disordered" evidence="1">
    <location>
        <begin position="563"/>
        <end position="642"/>
    </location>
</feature>
<feature type="compositionally biased region" description="Basic and acidic residues" evidence="1">
    <location>
        <begin position="463"/>
        <end position="476"/>
    </location>
</feature>
<feature type="domain" description="Peptidase M28" evidence="3">
    <location>
        <begin position="920"/>
        <end position="1059"/>
    </location>
</feature>
<feature type="region of interest" description="Disordered" evidence="1">
    <location>
        <begin position="462"/>
        <end position="501"/>
    </location>
</feature>
<evidence type="ECO:0000313" key="4">
    <source>
        <dbReference type="EMBL" id="HJG37390.1"/>
    </source>
</evidence>
<feature type="transmembrane region" description="Helical" evidence="2">
    <location>
        <begin position="78"/>
        <end position="95"/>
    </location>
</feature>
<dbReference type="Gene3D" id="3.40.630.10">
    <property type="entry name" value="Zn peptidases"/>
    <property type="match status" value="2"/>
</dbReference>
<feature type="compositionally biased region" description="Low complexity" evidence="1">
    <location>
        <begin position="769"/>
        <end position="800"/>
    </location>
</feature>